<keyword evidence="1" id="KW-0285">Flavoprotein</keyword>
<gene>
    <name evidence="5" type="ORF">CUS_7714</name>
</gene>
<dbReference type="OrthoDB" id="9814075at2"/>
<dbReference type="eggNOG" id="COG0778">
    <property type="taxonomic scope" value="Bacteria"/>
</dbReference>
<evidence type="ECO:0000313" key="6">
    <source>
        <dbReference type="Proteomes" id="UP000004259"/>
    </source>
</evidence>
<dbReference type="STRING" id="246199.CUS_7714"/>
<evidence type="ECO:0000313" key="5">
    <source>
        <dbReference type="EMBL" id="EGC01728.1"/>
    </source>
</evidence>
<reference evidence="5 6" key="1">
    <citation type="submission" date="2011-02" db="EMBL/GenBank/DDBJ databases">
        <authorList>
            <person name="Nelson K.E."/>
            <person name="Sutton G."/>
            <person name="Torralba M."/>
            <person name="Durkin S."/>
            <person name="Harkins D."/>
            <person name="Montgomery R."/>
            <person name="Ziemer C."/>
            <person name="Klaassens E."/>
            <person name="Ocuiv P."/>
            <person name="Morrison M."/>
        </authorList>
    </citation>
    <scope>NUCLEOTIDE SEQUENCE [LARGE SCALE GENOMIC DNA]</scope>
    <source>
        <strain evidence="5 6">8</strain>
    </source>
</reference>
<dbReference type="Gene3D" id="3.40.109.30">
    <property type="entry name" value="putative nitroreductase (tm1586), domain 2"/>
    <property type="match status" value="1"/>
</dbReference>
<dbReference type="Pfam" id="PF14512">
    <property type="entry name" value="TM1586_NiRdase"/>
    <property type="match status" value="1"/>
</dbReference>
<name>E9SFZ3_RUMAL</name>
<sequence>MTDVFKLIKERKSVRTFNDEEVTPQHRDEIMQFAHSIKTPYGIDIQVRILDGGMHGLTSPVIVGTDTFIAGKVKRLPHAEEAFGYFFEQLVLHIQEMGLRTTWIAGTMNRKAFEEAMEVDEDEVMPCMSPLGTAAAKKSVRETMMRAGIRADTRKKFSEIFFDGSTDMPLTESRYPELTEILKAVQLAPSAVNKQPWRVIVNENGVYFYMKHDKGYIDSKGWDMQKIDMGIALSHFALCAEQNGLNTKFSLEDPELKANGLEFVAGFLLDGGQNEEY</sequence>
<dbReference type="InterPro" id="IPR050627">
    <property type="entry name" value="Nitroreductase/BluB"/>
</dbReference>
<dbReference type="PANTHER" id="PTHR23026">
    <property type="entry name" value="NADPH NITROREDUCTASE"/>
    <property type="match status" value="1"/>
</dbReference>
<evidence type="ECO:0000256" key="3">
    <source>
        <dbReference type="ARBA" id="ARBA00023002"/>
    </source>
</evidence>
<evidence type="ECO:0000256" key="2">
    <source>
        <dbReference type="ARBA" id="ARBA00022643"/>
    </source>
</evidence>
<dbReference type="RefSeq" id="WP_002851974.1">
    <property type="nucleotide sequence ID" value="NZ_ADKM02000122.1"/>
</dbReference>
<dbReference type="PANTHER" id="PTHR23026:SF90">
    <property type="entry name" value="IODOTYROSINE DEIODINASE 1"/>
    <property type="match status" value="1"/>
</dbReference>
<proteinExistence type="predicted"/>
<dbReference type="InterPro" id="IPR029478">
    <property type="entry name" value="TM1586_NiRdase"/>
</dbReference>
<dbReference type="GO" id="GO:0016491">
    <property type="term" value="F:oxidoreductase activity"/>
    <property type="evidence" value="ECO:0007669"/>
    <property type="project" value="UniProtKB-KW"/>
</dbReference>
<keyword evidence="6" id="KW-1185">Reference proteome</keyword>
<dbReference type="Proteomes" id="UP000004259">
    <property type="component" value="Unassembled WGS sequence"/>
</dbReference>
<comment type="caution">
    <text evidence="5">The sequence shown here is derived from an EMBL/GenBank/DDBJ whole genome shotgun (WGS) entry which is preliminary data.</text>
</comment>
<evidence type="ECO:0000259" key="4">
    <source>
        <dbReference type="Pfam" id="PF14512"/>
    </source>
</evidence>
<evidence type="ECO:0000256" key="1">
    <source>
        <dbReference type="ARBA" id="ARBA00022630"/>
    </source>
</evidence>
<dbReference type="EMBL" id="ADKM02000122">
    <property type="protein sequence ID" value="EGC01728.1"/>
    <property type="molecule type" value="Genomic_DNA"/>
</dbReference>
<organism evidence="5 6">
    <name type="scientific">Ruminococcus albus 8</name>
    <dbReference type="NCBI Taxonomy" id="246199"/>
    <lineage>
        <taxon>Bacteria</taxon>
        <taxon>Bacillati</taxon>
        <taxon>Bacillota</taxon>
        <taxon>Clostridia</taxon>
        <taxon>Eubacteriales</taxon>
        <taxon>Oscillospiraceae</taxon>
        <taxon>Ruminococcus</taxon>
    </lineage>
</organism>
<protein>
    <recommendedName>
        <fullName evidence="4">Putative nitroreductase TM1586 domain-containing protein</fullName>
    </recommendedName>
</protein>
<keyword evidence="3" id="KW-0560">Oxidoreductase</keyword>
<dbReference type="Gene3D" id="3.40.109.10">
    <property type="entry name" value="NADH Oxidase"/>
    <property type="match status" value="1"/>
</dbReference>
<dbReference type="InterPro" id="IPR000415">
    <property type="entry name" value="Nitroreductase-like"/>
</dbReference>
<feature type="domain" description="Putative nitroreductase TM1586" evidence="4">
    <location>
        <begin position="3"/>
        <end position="240"/>
    </location>
</feature>
<dbReference type="SUPFAM" id="SSF55469">
    <property type="entry name" value="FMN-dependent nitroreductase-like"/>
    <property type="match status" value="2"/>
</dbReference>
<dbReference type="AlphaFoldDB" id="E9SFZ3"/>
<keyword evidence="2" id="KW-0288">FMN</keyword>
<accession>E9SFZ3</accession>